<keyword evidence="15" id="KW-1185">Reference proteome</keyword>
<proteinExistence type="inferred from homology"/>
<reference evidence="14 15" key="1">
    <citation type="submission" date="2021-03" db="EMBL/GenBank/DDBJ databases">
        <title>Whole genome sequence of Jiella sp. MQZ13P-4.</title>
        <authorList>
            <person name="Tuo L."/>
        </authorList>
    </citation>
    <scope>NUCLEOTIDE SEQUENCE [LARGE SCALE GENOMIC DNA]</scope>
    <source>
        <strain evidence="14 15">MQZ13P-4</strain>
    </source>
</reference>
<comment type="function">
    <text evidence="6">Converts molybdopterin precursor Z into molybdopterin. This requires the incorporation of two sulfur atoms into precursor Z to generate a dithiolene group. The sulfur is provided by MoaD.</text>
</comment>
<keyword evidence="5" id="KW-0501">Molybdenum cofactor biosynthesis</keyword>
<evidence type="ECO:0000256" key="6">
    <source>
        <dbReference type="ARBA" id="ARBA00025448"/>
    </source>
</evidence>
<dbReference type="CDD" id="cd00756">
    <property type="entry name" value="MoaE"/>
    <property type="match status" value="1"/>
</dbReference>
<evidence type="ECO:0000256" key="10">
    <source>
        <dbReference type="ARBA" id="ARBA00030781"/>
    </source>
</evidence>
<evidence type="ECO:0000313" key="15">
    <source>
        <dbReference type="Proteomes" id="UP000664288"/>
    </source>
</evidence>
<comment type="pathway">
    <text evidence="1">Cofactor biosynthesis; molybdopterin biosynthesis.</text>
</comment>
<dbReference type="InterPro" id="IPR003448">
    <property type="entry name" value="Mopterin_biosynth_MoaE"/>
</dbReference>
<accession>A0ABS3J6L6</accession>
<evidence type="ECO:0000256" key="8">
    <source>
        <dbReference type="ARBA" id="ARBA00029745"/>
    </source>
</evidence>
<dbReference type="Proteomes" id="UP000664288">
    <property type="component" value="Unassembled WGS sequence"/>
</dbReference>
<gene>
    <name evidence="14" type="ORF">J1C47_16835</name>
</gene>
<dbReference type="EMBL" id="JAFMPY010000020">
    <property type="protein sequence ID" value="MBO0905311.1"/>
    <property type="molecule type" value="Genomic_DNA"/>
</dbReference>
<dbReference type="RefSeq" id="WP_207351994.1">
    <property type="nucleotide sequence ID" value="NZ_JAFMPY010000020.1"/>
</dbReference>
<dbReference type="PANTHER" id="PTHR23404">
    <property type="entry name" value="MOLYBDOPTERIN SYNTHASE RELATED"/>
    <property type="match status" value="1"/>
</dbReference>
<evidence type="ECO:0000256" key="1">
    <source>
        <dbReference type="ARBA" id="ARBA00005046"/>
    </source>
</evidence>
<dbReference type="Gene3D" id="3.90.1170.40">
    <property type="entry name" value="Molybdopterin biosynthesis MoaE subunit"/>
    <property type="match status" value="1"/>
</dbReference>
<evidence type="ECO:0000256" key="7">
    <source>
        <dbReference type="ARBA" id="ARBA00026066"/>
    </source>
</evidence>
<organism evidence="14 15">
    <name type="scientific">Jiella sonneratiae</name>
    <dbReference type="NCBI Taxonomy" id="2816856"/>
    <lineage>
        <taxon>Bacteria</taxon>
        <taxon>Pseudomonadati</taxon>
        <taxon>Pseudomonadota</taxon>
        <taxon>Alphaproteobacteria</taxon>
        <taxon>Hyphomicrobiales</taxon>
        <taxon>Aurantimonadaceae</taxon>
        <taxon>Jiella</taxon>
    </lineage>
</organism>
<name>A0ABS3J6L6_9HYPH</name>
<sequence>MYDARREPGAASGAAAAGGTTDVSLRPEPAIDVGVTAGRIDAAAVVARLAGSGAVGALVTFTGYCRDEGGRLRALELEHYPGMAEKQIEKIAREAAARWPLLGCAALHRYGLIAPGEEIVLVACSSSHRAAAFEAASFLMDYMKTAAPFWKREHLVDGTTGGWVEAKDTDDAAADRWHRL</sequence>
<evidence type="ECO:0000256" key="12">
    <source>
        <dbReference type="ARBA" id="ARBA00049878"/>
    </source>
</evidence>
<comment type="catalytic activity">
    <reaction evidence="12">
        <text>2 [molybdopterin-synthase sulfur-carrier protein]-C-terminal-Gly-aminoethanethioate + cyclic pyranopterin phosphate + H2O = molybdopterin + 2 [molybdopterin-synthase sulfur-carrier protein]-C-terminal Gly-Gly + 2 H(+)</text>
        <dbReference type="Rhea" id="RHEA:26333"/>
        <dbReference type="Rhea" id="RHEA-COMP:12202"/>
        <dbReference type="Rhea" id="RHEA-COMP:19907"/>
        <dbReference type="ChEBI" id="CHEBI:15377"/>
        <dbReference type="ChEBI" id="CHEBI:15378"/>
        <dbReference type="ChEBI" id="CHEBI:58698"/>
        <dbReference type="ChEBI" id="CHEBI:59648"/>
        <dbReference type="ChEBI" id="CHEBI:90778"/>
        <dbReference type="ChEBI" id="CHEBI:232372"/>
        <dbReference type="EC" id="2.8.1.12"/>
    </reaction>
</comment>
<evidence type="ECO:0000256" key="5">
    <source>
        <dbReference type="ARBA" id="ARBA00023150"/>
    </source>
</evidence>
<dbReference type="Pfam" id="PF02391">
    <property type="entry name" value="MoaE"/>
    <property type="match status" value="1"/>
</dbReference>
<comment type="caution">
    <text evidence="14">The sequence shown here is derived from an EMBL/GenBank/DDBJ whole genome shotgun (WGS) entry which is preliminary data.</text>
</comment>
<evidence type="ECO:0000256" key="3">
    <source>
        <dbReference type="ARBA" id="ARBA00011950"/>
    </source>
</evidence>
<evidence type="ECO:0000256" key="9">
    <source>
        <dbReference type="ARBA" id="ARBA00030407"/>
    </source>
</evidence>
<evidence type="ECO:0000256" key="4">
    <source>
        <dbReference type="ARBA" id="ARBA00013858"/>
    </source>
</evidence>
<dbReference type="EC" id="2.8.1.12" evidence="3"/>
<feature type="region of interest" description="Disordered" evidence="13">
    <location>
        <begin position="1"/>
        <end position="21"/>
    </location>
</feature>
<evidence type="ECO:0000313" key="14">
    <source>
        <dbReference type="EMBL" id="MBO0905311.1"/>
    </source>
</evidence>
<comment type="subunit">
    <text evidence="7">Heterotetramer of 2 MoaD subunits and 2 MoaE subunits. Also stable as homodimer. The enzyme changes between these two forms during catalysis.</text>
</comment>
<comment type="similarity">
    <text evidence="2">Belongs to the MoaE family.</text>
</comment>
<evidence type="ECO:0000256" key="11">
    <source>
        <dbReference type="ARBA" id="ARBA00032474"/>
    </source>
</evidence>
<dbReference type="SUPFAM" id="SSF54690">
    <property type="entry name" value="Molybdopterin synthase subunit MoaE"/>
    <property type="match status" value="1"/>
</dbReference>
<evidence type="ECO:0000256" key="13">
    <source>
        <dbReference type="SAM" id="MobiDB-lite"/>
    </source>
</evidence>
<evidence type="ECO:0000256" key="2">
    <source>
        <dbReference type="ARBA" id="ARBA00005426"/>
    </source>
</evidence>
<protein>
    <recommendedName>
        <fullName evidence="4">Molybdopterin synthase catalytic subunit</fullName>
        <ecNumber evidence="3">2.8.1.12</ecNumber>
    </recommendedName>
    <alternativeName>
        <fullName evidence="10">MPT synthase subunit 2</fullName>
    </alternativeName>
    <alternativeName>
        <fullName evidence="8">Molybdenum cofactor biosynthesis protein E</fullName>
    </alternativeName>
    <alternativeName>
        <fullName evidence="9">Molybdopterin-converting factor large subunit</fullName>
    </alternativeName>
    <alternativeName>
        <fullName evidence="11">Molybdopterin-converting factor subunit 2</fullName>
    </alternativeName>
</protein>
<feature type="compositionally biased region" description="Low complexity" evidence="13">
    <location>
        <begin position="9"/>
        <end position="19"/>
    </location>
</feature>
<dbReference type="InterPro" id="IPR036563">
    <property type="entry name" value="MoaE_sf"/>
</dbReference>